<keyword evidence="1" id="KW-0134">Cell wall</keyword>
<evidence type="ECO:0000313" key="7">
    <source>
        <dbReference type="EMBL" id="NKZ02771.1"/>
    </source>
</evidence>
<evidence type="ECO:0000256" key="2">
    <source>
        <dbReference type="ARBA" id="ARBA00022889"/>
    </source>
</evidence>
<keyword evidence="5" id="KW-0472">Membrane</keyword>
<evidence type="ECO:0000259" key="6">
    <source>
        <dbReference type="PROSITE" id="PS51884"/>
    </source>
</evidence>
<evidence type="ECO:0000256" key="3">
    <source>
        <dbReference type="ARBA" id="ARBA00023087"/>
    </source>
</evidence>
<evidence type="ECO:0000256" key="1">
    <source>
        <dbReference type="ARBA" id="ARBA00022512"/>
    </source>
</evidence>
<dbReference type="GO" id="GO:0007155">
    <property type="term" value="P:cell adhesion"/>
    <property type="evidence" value="ECO:0007669"/>
    <property type="project" value="UniProtKB-KW"/>
</dbReference>
<reference evidence="7 8" key="1">
    <citation type="submission" date="2020-04" db="EMBL/GenBank/DDBJ databases">
        <title>MicrobeNet Type strains.</title>
        <authorList>
            <person name="Nicholson A.C."/>
        </authorList>
    </citation>
    <scope>NUCLEOTIDE SEQUENCE [LARGE SCALE GENOMIC DNA]</scope>
    <source>
        <strain evidence="7 8">ATCC BAA-277</strain>
    </source>
</reference>
<feature type="domain" description="Chaplin" evidence="6">
    <location>
        <begin position="37"/>
        <end position="77"/>
    </location>
</feature>
<keyword evidence="1" id="KW-0964">Secreted</keyword>
<name>A0A846YRL2_9ACTN</name>
<dbReference type="Proteomes" id="UP000579250">
    <property type="component" value="Unassembled WGS sequence"/>
</dbReference>
<dbReference type="InterPro" id="IPR005528">
    <property type="entry name" value="ChpA-H"/>
</dbReference>
<keyword evidence="5" id="KW-0812">Transmembrane</keyword>
<evidence type="ECO:0000256" key="5">
    <source>
        <dbReference type="SAM" id="Phobius"/>
    </source>
</evidence>
<organism evidence="7 8">
    <name type="scientific">Actinomadura latina</name>
    <dbReference type="NCBI Taxonomy" id="163603"/>
    <lineage>
        <taxon>Bacteria</taxon>
        <taxon>Bacillati</taxon>
        <taxon>Actinomycetota</taxon>
        <taxon>Actinomycetes</taxon>
        <taxon>Streptosporangiales</taxon>
        <taxon>Thermomonosporaceae</taxon>
        <taxon>Actinomadura</taxon>
    </lineage>
</organism>
<dbReference type="AlphaFoldDB" id="A0A846YRL2"/>
<evidence type="ECO:0000313" key="8">
    <source>
        <dbReference type="Proteomes" id="UP000579250"/>
    </source>
</evidence>
<feature type="transmembrane region" description="Helical" evidence="5">
    <location>
        <begin position="484"/>
        <end position="503"/>
    </location>
</feature>
<feature type="domain" description="Chaplin" evidence="6">
    <location>
        <begin position="250"/>
        <end position="290"/>
    </location>
</feature>
<keyword evidence="5" id="KW-1133">Transmembrane helix</keyword>
<feature type="domain" description="Chaplin" evidence="6">
    <location>
        <begin position="197"/>
        <end position="237"/>
    </location>
</feature>
<keyword evidence="2" id="KW-0130">Cell adhesion</keyword>
<feature type="region of interest" description="Disordered" evidence="4">
    <location>
        <begin position="304"/>
        <end position="323"/>
    </location>
</feature>
<accession>A0A846YRL2</accession>
<comment type="caution">
    <text evidence="7">The sequence shown here is derived from an EMBL/GenBank/DDBJ whole genome shotgun (WGS) entry which is preliminary data.</text>
</comment>
<feature type="region of interest" description="Disordered" evidence="4">
    <location>
        <begin position="238"/>
        <end position="262"/>
    </location>
</feature>
<protein>
    <submittedName>
        <fullName evidence="7">Chaplin</fullName>
    </submittedName>
</protein>
<dbReference type="Pfam" id="PF03777">
    <property type="entry name" value="ChpA-C"/>
    <property type="match status" value="5"/>
</dbReference>
<gene>
    <name evidence="7" type="ORF">HGB48_03215</name>
</gene>
<feature type="region of interest" description="Disordered" evidence="4">
    <location>
        <begin position="181"/>
        <end position="204"/>
    </location>
</feature>
<feature type="compositionally biased region" description="Polar residues" evidence="4">
    <location>
        <begin position="185"/>
        <end position="195"/>
    </location>
</feature>
<dbReference type="PROSITE" id="PS51884">
    <property type="entry name" value="CHAPLIN"/>
    <property type="match status" value="3"/>
</dbReference>
<keyword evidence="8" id="KW-1185">Reference proteome</keyword>
<feature type="compositionally biased region" description="Polar residues" evidence="4">
    <location>
        <begin position="238"/>
        <end position="249"/>
    </location>
</feature>
<keyword evidence="3" id="KW-0034">Amyloid</keyword>
<proteinExistence type="predicted"/>
<evidence type="ECO:0000256" key="4">
    <source>
        <dbReference type="SAM" id="MobiDB-lite"/>
    </source>
</evidence>
<dbReference type="EMBL" id="JAAXPI010000002">
    <property type="protein sequence ID" value="NKZ02771.1"/>
    <property type="molecule type" value="Genomic_DNA"/>
</dbReference>
<sequence length="512" mass="48334">MNVCGNAVGVLGAADAGCAGGARVNGSGKGGQVTDGTGGVIAGNQVNAPISIPVNVCGNAVAIAGDAVAGCEGGSLVKNGGDTGSGQETSGIFGVGAGNQGNLPISVPVDLCGNTVGSGAASCEGGASVRNGGHRTGRQTTDGAFGVIAGNQANAPISVPVTACGDAAALAGRAWSFCEGGAHARSSSGGDQHTSGTGGVIAGNQGNTPISVPVDACGDAAAVVGASAASCNGQTLVEGSHGSGAQTSGDHGVGSGNQPNAPVQTPADACGNAAAVIGAASGLCEDGPGYGGYHPYSRTTGTTPFAARSALPNPPSADGVLPQNTLAGAESVPALPEAGGLNALPALPAANVRHARSGLPGTDGVLAAKTLPGADGVVAVPEVDGLTRMGGLHQVRGVPAVTGVPGSGLRQGAPVAVSVLDTRALPGGGVARKAIGMQAVDALRGGVPVPVAAERVVPVTGQIGDVRNVAAQEAVPDGAGSGSAWAMAASGMLGVVAGGLALARRVRLGGRR</sequence>